<evidence type="ECO:0008006" key="4">
    <source>
        <dbReference type="Google" id="ProtNLM"/>
    </source>
</evidence>
<reference evidence="2 3" key="1">
    <citation type="submission" date="2020-06" db="EMBL/GenBank/DDBJ databases">
        <authorList>
            <person name="Li R."/>
            <person name="Bekaert M."/>
        </authorList>
    </citation>
    <scope>NUCLEOTIDE SEQUENCE [LARGE SCALE GENOMIC DNA]</scope>
    <source>
        <strain evidence="3">wild</strain>
    </source>
</reference>
<keyword evidence="3" id="KW-1185">Reference proteome</keyword>
<evidence type="ECO:0000256" key="1">
    <source>
        <dbReference type="PROSITE-ProRule" id="PRU00339"/>
    </source>
</evidence>
<accession>A0A6J8AGN7</accession>
<dbReference type="SUPFAM" id="SSF48452">
    <property type="entry name" value="TPR-like"/>
    <property type="match status" value="1"/>
</dbReference>
<feature type="repeat" description="TPR" evidence="1">
    <location>
        <begin position="444"/>
        <end position="477"/>
    </location>
</feature>
<dbReference type="OrthoDB" id="6132741at2759"/>
<evidence type="ECO:0000313" key="3">
    <source>
        <dbReference type="Proteomes" id="UP000507470"/>
    </source>
</evidence>
<dbReference type="PROSITE" id="PS50005">
    <property type="entry name" value="TPR"/>
    <property type="match status" value="1"/>
</dbReference>
<dbReference type="EMBL" id="CACVKT020001364">
    <property type="protein sequence ID" value="CAC5367594.1"/>
    <property type="molecule type" value="Genomic_DNA"/>
</dbReference>
<gene>
    <name evidence="2" type="ORF">MCOR_7438</name>
</gene>
<dbReference type="AlphaFoldDB" id="A0A6J8AGN7"/>
<evidence type="ECO:0000313" key="2">
    <source>
        <dbReference type="EMBL" id="CAC5367594.1"/>
    </source>
</evidence>
<keyword evidence="1" id="KW-0802">TPR repeat</keyword>
<organism evidence="2 3">
    <name type="scientific">Mytilus coruscus</name>
    <name type="common">Sea mussel</name>
    <dbReference type="NCBI Taxonomy" id="42192"/>
    <lineage>
        <taxon>Eukaryota</taxon>
        <taxon>Metazoa</taxon>
        <taxon>Spiralia</taxon>
        <taxon>Lophotrochozoa</taxon>
        <taxon>Mollusca</taxon>
        <taxon>Bivalvia</taxon>
        <taxon>Autobranchia</taxon>
        <taxon>Pteriomorphia</taxon>
        <taxon>Mytilida</taxon>
        <taxon>Mytiloidea</taxon>
        <taxon>Mytilidae</taxon>
        <taxon>Mytilinae</taxon>
        <taxon>Mytilus</taxon>
    </lineage>
</organism>
<dbReference type="Proteomes" id="UP000507470">
    <property type="component" value="Unassembled WGS sequence"/>
</dbReference>
<protein>
    <recommendedName>
        <fullName evidence="4">Mab-21-like HhH/H2TH-like domain-containing protein</fullName>
    </recommendedName>
</protein>
<dbReference type="InterPro" id="IPR019734">
    <property type="entry name" value="TPR_rpt"/>
</dbReference>
<dbReference type="InterPro" id="IPR011990">
    <property type="entry name" value="TPR-like_helical_dom_sf"/>
</dbReference>
<name>A0A6J8AGN7_MYTCO</name>
<proteinExistence type="predicted"/>
<sequence>MADTITPNISLALYRYLCQNIVGTEEHVKTIRLMNIMRDNFSSDTLVASITSGSYGKGLEMRGSDLDFMNVWKSLEVYEDVKPSFNQGLTYFSMETDDVKPCFTLLRLEYIRNPYVFQYCEERNGKYYISSALCKQKVILFGNNDVAIHGPCISSKNEFFDMAVSLHCKTWISPALQWITRSSSSWPNQISNFNVSMWNFPTEPFTSYVNDVEKIVQSEILYYANRSLDNYPRLNIYNTGLIHNISCQQSSLKHLYAYYISQWCSKQAQLLPFDSAIINNKYQYKQYRSCLCTLLTNVYHDAVSGWLMVASFFHKTKQYDKVLHIIRYSLSKCTPEKLYHGMTMSNILYQSLKQQSFHKKSVGYLLKIMHVDSIRFKMNSTLIPDELLMEGWNYAHIFPSTAYAYFLSFLCHYQLNNVRQCQGIIEGLQLVTEENYLIPIWHTADAYNLLGIALELFGDKESARKAFLLSVKIFPDEEHNFAAKRVLLLN</sequence>